<sequence>MKLTVIGCWGGYPAPDGATSAYMLEQDDFTLLIDAGSGSLSKLQTKKHVVDLDAVILSHYHHDHVADIGVLQYALLVQSYIHENRDVLPIYGHQEDQYGFKSLTHKHTEGIAYDPTATLEVGPFAITFLKTAHPVPCYGMRITNGETVIVYTADTAFKEAWYDFAKDADLLITDCNFYENQDGSGAGHMTSKEGAMVAENANAKELIVSHLPQYGDHHDLVKQAEHYFSGRIQLAAEGLIWEKSRNF</sequence>
<dbReference type="EMBL" id="JBHTNH010000005">
    <property type="protein sequence ID" value="MFD1361008.1"/>
    <property type="molecule type" value="Genomic_DNA"/>
</dbReference>
<dbReference type="CDD" id="cd07716">
    <property type="entry name" value="RNaseZ_short-form-like_MBL-fold"/>
    <property type="match status" value="1"/>
</dbReference>
<keyword evidence="1" id="KW-0862">Zinc</keyword>
<organism evidence="3 4">
    <name type="scientific">Lentibacillus salinarum</name>
    <dbReference type="NCBI Taxonomy" id="446820"/>
    <lineage>
        <taxon>Bacteria</taxon>
        <taxon>Bacillati</taxon>
        <taxon>Bacillota</taxon>
        <taxon>Bacilli</taxon>
        <taxon>Bacillales</taxon>
        <taxon>Bacillaceae</taxon>
        <taxon>Lentibacillus</taxon>
    </lineage>
</organism>
<accession>A0ABW3ZS41</accession>
<keyword evidence="4" id="KW-1185">Reference proteome</keyword>
<dbReference type="Gene3D" id="3.60.15.10">
    <property type="entry name" value="Ribonuclease Z/Hydroxyacylglutathione hydrolase-like"/>
    <property type="match status" value="1"/>
</dbReference>
<dbReference type="InterPro" id="IPR036866">
    <property type="entry name" value="RibonucZ/Hydroxyglut_hydro"/>
</dbReference>
<evidence type="ECO:0000259" key="2">
    <source>
        <dbReference type="SMART" id="SM00849"/>
    </source>
</evidence>
<evidence type="ECO:0000313" key="4">
    <source>
        <dbReference type="Proteomes" id="UP001597178"/>
    </source>
</evidence>
<evidence type="ECO:0000256" key="1">
    <source>
        <dbReference type="ARBA" id="ARBA00022833"/>
    </source>
</evidence>
<dbReference type="PANTHER" id="PTHR46018:SF4">
    <property type="entry name" value="METALLO-HYDROLASE YHFI-RELATED"/>
    <property type="match status" value="1"/>
</dbReference>
<evidence type="ECO:0000313" key="3">
    <source>
        <dbReference type="EMBL" id="MFD1361008.1"/>
    </source>
</evidence>
<feature type="domain" description="Metallo-beta-lactamase" evidence="2">
    <location>
        <begin position="18"/>
        <end position="210"/>
    </location>
</feature>
<dbReference type="Proteomes" id="UP001597178">
    <property type="component" value="Unassembled WGS sequence"/>
</dbReference>
<dbReference type="InterPro" id="IPR001279">
    <property type="entry name" value="Metallo-B-lactamas"/>
</dbReference>
<protein>
    <submittedName>
        <fullName evidence="3">MBL fold metallo-hydrolase</fullName>
    </submittedName>
</protein>
<dbReference type="SMART" id="SM00849">
    <property type="entry name" value="Lactamase_B"/>
    <property type="match status" value="1"/>
</dbReference>
<dbReference type="Pfam" id="PF12706">
    <property type="entry name" value="Lactamase_B_2"/>
    <property type="match status" value="1"/>
</dbReference>
<dbReference type="RefSeq" id="WP_382398167.1">
    <property type="nucleotide sequence ID" value="NZ_JBHTNH010000005.1"/>
</dbReference>
<dbReference type="PANTHER" id="PTHR46018">
    <property type="entry name" value="ZINC PHOSPHODIESTERASE ELAC PROTEIN 1"/>
    <property type="match status" value="1"/>
</dbReference>
<reference evidence="4" key="1">
    <citation type="journal article" date="2019" name="Int. J. Syst. Evol. Microbiol.">
        <title>The Global Catalogue of Microorganisms (GCM) 10K type strain sequencing project: providing services to taxonomists for standard genome sequencing and annotation.</title>
        <authorList>
            <consortium name="The Broad Institute Genomics Platform"/>
            <consortium name="The Broad Institute Genome Sequencing Center for Infectious Disease"/>
            <person name="Wu L."/>
            <person name="Ma J."/>
        </authorList>
    </citation>
    <scope>NUCLEOTIDE SEQUENCE [LARGE SCALE GENOMIC DNA]</scope>
    <source>
        <strain evidence="4">CCUG 54822</strain>
    </source>
</reference>
<comment type="caution">
    <text evidence="3">The sequence shown here is derived from an EMBL/GenBank/DDBJ whole genome shotgun (WGS) entry which is preliminary data.</text>
</comment>
<name>A0ABW3ZS41_9BACI</name>
<proteinExistence type="predicted"/>
<dbReference type="SUPFAM" id="SSF56281">
    <property type="entry name" value="Metallo-hydrolase/oxidoreductase"/>
    <property type="match status" value="1"/>
</dbReference>
<gene>
    <name evidence="3" type="ORF">ACFQ4A_04905</name>
</gene>